<evidence type="ECO:0000313" key="1">
    <source>
        <dbReference type="EMBL" id="BFO15938.1"/>
    </source>
</evidence>
<reference evidence="1" key="1">
    <citation type="submission" date="2024-06" db="EMBL/GenBank/DDBJ databases">
        <authorList>
            <consortium name="consrtm"/>
            <person name="Uemura M."/>
            <person name="Terahara T."/>
        </authorList>
    </citation>
    <scope>NUCLEOTIDE SEQUENCE</scope>
    <source>
        <strain evidence="1">KM77-8</strain>
    </source>
</reference>
<gene>
    <name evidence="1" type="ORF">SHKM778_23260</name>
</gene>
<accession>A0AAT9HF68</accession>
<dbReference type="AlphaFoldDB" id="A0AAT9HF68"/>
<dbReference type="EMBL" id="AP035768">
    <property type="protein sequence ID" value="BFO15938.1"/>
    <property type="molecule type" value="Genomic_DNA"/>
</dbReference>
<organism evidence="1">
    <name type="scientific">Streptomyces haneummycinicus</name>
    <dbReference type="NCBI Taxonomy" id="3074435"/>
    <lineage>
        <taxon>Bacteria</taxon>
        <taxon>Bacillati</taxon>
        <taxon>Actinomycetota</taxon>
        <taxon>Actinomycetes</taxon>
        <taxon>Kitasatosporales</taxon>
        <taxon>Streptomycetaceae</taxon>
        <taxon>Streptomyces</taxon>
    </lineage>
</organism>
<reference evidence="1" key="2">
    <citation type="submission" date="2024-07" db="EMBL/GenBank/DDBJ databases">
        <title>Streptomyces haneummycinica sp. nov., a new antibiotic-producing actinobacterium isolated from marine sediment.</title>
        <authorList>
            <person name="Uemura M."/>
            <person name="Hamada M."/>
            <person name="Hirano S."/>
            <person name="Kobayashi K."/>
            <person name="Ohshiro T."/>
            <person name="Kobayashi T."/>
            <person name="Terahara T."/>
        </authorList>
    </citation>
    <scope>NUCLEOTIDE SEQUENCE</scope>
    <source>
        <strain evidence="1">KM77-8</strain>
    </source>
</reference>
<sequence length="94" mass="9443">MSAGVAFVMAALVLGALVSGWWDAVRAVPAGDRTPPGRDGRETALRACAWPARAAPGEPPGVGEAWLPAMRNVAGASRIAQGPAQANGGLPDVT</sequence>
<proteinExistence type="predicted"/>
<name>A0AAT9HF68_9ACTN</name>
<protein>
    <submittedName>
        <fullName evidence="1">Uncharacterized protein</fullName>
    </submittedName>
</protein>